<dbReference type="InterPro" id="IPR039648">
    <property type="entry name" value="DHPH_N"/>
</dbReference>
<comment type="catalytic activity">
    <reaction evidence="15">
        <text>[thioredoxin]-dithiol + NADP(+) = [thioredoxin]-disulfide + NADPH + H(+)</text>
        <dbReference type="Rhea" id="RHEA:20345"/>
        <dbReference type="Rhea" id="RHEA-COMP:10698"/>
        <dbReference type="Rhea" id="RHEA-COMP:10700"/>
        <dbReference type="ChEBI" id="CHEBI:15378"/>
        <dbReference type="ChEBI" id="CHEBI:29950"/>
        <dbReference type="ChEBI" id="CHEBI:50058"/>
        <dbReference type="ChEBI" id="CHEBI:57783"/>
        <dbReference type="ChEBI" id="CHEBI:58349"/>
        <dbReference type="EC" id="1.8.1.9"/>
    </reaction>
    <physiologicalReaction direction="right-to-left" evidence="15">
        <dbReference type="Rhea" id="RHEA:20347"/>
    </physiologicalReaction>
</comment>
<feature type="domain" description="Pyridine nucleotide-disulphide oxidoreductase dimerisation" evidence="18">
    <location>
        <begin position="735"/>
        <end position="843"/>
    </location>
</feature>
<protein>
    <recommendedName>
        <fullName evidence="11">Thioredoxin reductase 1, cytoplasmic</fullName>
        <ecNumber evidence="10">1.11.1.2</ecNumber>
        <ecNumber evidence="3">1.8.1.9</ecNumber>
    </recommendedName>
    <alternativeName>
        <fullName evidence="13">Peroxidase TXNRD1</fullName>
    </alternativeName>
    <alternativeName>
        <fullName evidence="12">Thioredoxin reductase TR1</fullName>
    </alternativeName>
</protein>
<evidence type="ECO:0000256" key="9">
    <source>
        <dbReference type="ARBA" id="ARBA00023284"/>
    </source>
</evidence>
<evidence type="ECO:0000256" key="7">
    <source>
        <dbReference type="ARBA" id="ARBA00023002"/>
    </source>
</evidence>
<gene>
    <name evidence="20" type="ORF">JOQ06_026022</name>
</gene>
<dbReference type="InterPro" id="IPR046952">
    <property type="entry name" value="GSHR/TRXR-like"/>
</dbReference>
<dbReference type="SUPFAM" id="SSF55424">
    <property type="entry name" value="FAD/NAD-linked reductases, dimerisation (C-terminal) domain"/>
    <property type="match status" value="2"/>
</dbReference>
<evidence type="ECO:0000259" key="18">
    <source>
        <dbReference type="Pfam" id="PF02852"/>
    </source>
</evidence>
<feature type="domain" description="Pyridine nucleotide-disulphide oxidoreductase dimerisation" evidence="18">
    <location>
        <begin position="375"/>
        <end position="481"/>
    </location>
</feature>
<evidence type="ECO:0000256" key="8">
    <source>
        <dbReference type="ARBA" id="ARBA00023157"/>
    </source>
</evidence>
<keyword evidence="7" id="KW-0560">Oxidoreductase</keyword>
<evidence type="ECO:0000256" key="4">
    <source>
        <dbReference type="ARBA" id="ARBA00022630"/>
    </source>
</evidence>
<reference evidence="20" key="1">
    <citation type="submission" date="2022-11" db="EMBL/GenBank/DDBJ databases">
        <title>Chromosome-level genome of Pogonophryne albipinna.</title>
        <authorList>
            <person name="Jo E."/>
        </authorList>
    </citation>
    <scope>NUCLEOTIDE SEQUENCE</scope>
    <source>
        <strain evidence="20">SGF0006</strain>
        <tissue evidence="20">Muscle</tissue>
    </source>
</reference>
<evidence type="ECO:0000256" key="1">
    <source>
        <dbReference type="ARBA" id="ARBA00001974"/>
    </source>
</evidence>
<evidence type="ECO:0000256" key="10">
    <source>
        <dbReference type="ARBA" id="ARBA00044049"/>
    </source>
</evidence>
<comment type="catalytic activity">
    <reaction evidence="16">
        <text>H2O2 + NADPH + H(+) = NADP(+) + 2 H2O</text>
        <dbReference type="Rhea" id="RHEA:15173"/>
        <dbReference type="ChEBI" id="CHEBI:15377"/>
        <dbReference type="ChEBI" id="CHEBI:15378"/>
        <dbReference type="ChEBI" id="CHEBI:16240"/>
        <dbReference type="ChEBI" id="CHEBI:57783"/>
        <dbReference type="ChEBI" id="CHEBI:58349"/>
        <dbReference type="EC" id="1.11.1.2"/>
    </reaction>
    <physiologicalReaction direction="left-to-right" evidence="16">
        <dbReference type="Rhea" id="RHEA:15174"/>
    </physiologicalReaction>
</comment>
<keyword evidence="6" id="KW-0712">Selenocysteine</keyword>
<dbReference type="AlphaFoldDB" id="A0AAD6AES1"/>
<evidence type="ECO:0000256" key="3">
    <source>
        <dbReference type="ARBA" id="ARBA00012610"/>
    </source>
</evidence>
<keyword evidence="9" id="KW-0676">Redox-active center</keyword>
<keyword evidence="5" id="KW-0274">FAD</keyword>
<comment type="caution">
    <text evidence="20">The sequence shown here is derived from an EMBL/GenBank/DDBJ whole genome shotgun (WGS) entry which is preliminary data.</text>
</comment>
<evidence type="ECO:0000256" key="5">
    <source>
        <dbReference type="ARBA" id="ARBA00022827"/>
    </source>
</evidence>
<dbReference type="Gene3D" id="3.30.390.30">
    <property type="match status" value="1"/>
</dbReference>
<dbReference type="PANTHER" id="PTHR42737:SF8">
    <property type="entry name" value="THIOREDOXIN-DISULFIDE REDUCTASE"/>
    <property type="match status" value="1"/>
</dbReference>
<comment type="similarity">
    <text evidence="2">Belongs to the class-I pyridine nucleotide-disulfide oxidoreductase family.</text>
</comment>
<dbReference type="PRINTS" id="PR00368">
    <property type="entry name" value="FADPNR"/>
</dbReference>
<feature type="domain" description="Pyridine nucleotide-disulphide oxidoreductase N-terminal" evidence="17">
    <location>
        <begin position="533"/>
        <end position="603"/>
    </location>
</feature>
<dbReference type="InterPro" id="IPR023753">
    <property type="entry name" value="FAD/NAD-binding_dom"/>
</dbReference>
<dbReference type="GO" id="GO:0034599">
    <property type="term" value="P:cellular response to oxidative stress"/>
    <property type="evidence" value="ECO:0007669"/>
    <property type="project" value="TreeGrafter"/>
</dbReference>
<name>A0AAD6AES1_9TELE</name>
<proteinExistence type="inferred from homology"/>
<evidence type="ECO:0000256" key="13">
    <source>
        <dbReference type="ARBA" id="ARBA00044275"/>
    </source>
</evidence>
<dbReference type="GO" id="GO:0050660">
    <property type="term" value="F:flavin adenine dinucleotide binding"/>
    <property type="evidence" value="ECO:0007669"/>
    <property type="project" value="InterPro"/>
</dbReference>
<dbReference type="GO" id="GO:0005829">
    <property type="term" value="C:cytosol"/>
    <property type="evidence" value="ECO:0007669"/>
    <property type="project" value="TreeGrafter"/>
</dbReference>
<organism evidence="20 21">
    <name type="scientific">Pogonophryne albipinna</name>
    <dbReference type="NCBI Taxonomy" id="1090488"/>
    <lineage>
        <taxon>Eukaryota</taxon>
        <taxon>Metazoa</taxon>
        <taxon>Chordata</taxon>
        <taxon>Craniata</taxon>
        <taxon>Vertebrata</taxon>
        <taxon>Euteleostomi</taxon>
        <taxon>Actinopterygii</taxon>
        <taxon>Neopterygii</taxon>
        <taxon>Teleostei</taxon>
        <taxon>Neoteleostei</taxon>
        <taxon>Acanthomorphata</taxon>
        <taxon>Eupercaria</taxon>
        <taxon>Perciformes</taxon>
        <taxon>Notothenioidei</taxon>
        <taxon>Pogonophryne</taxon>
    </lineage>
</organism>
<evidence type="ECO:0000256" key="15">
    <source>
        <dbReference type="ARBA" id="ARBA00047387"/>
    </source>
</evidence>
<evidence type="ECO:0000256" key="6">
    <source>
        <dbReference type="ARBA" id="ARBA00022933"/>
    </source>
</evidence>
<dbReference type="SUPFAM" id="SSF51905">
    <property type="entry name" value="FAD/NAD(P)-binding domain"/>
    <property type="match status" value="2"/>
</dbReference>
<evidence type="ECO:0000256" key="14">
    <source>
        <dbReference type="ARBA" id="ARBA00045717"/>
    </source>
</evidence>
<dbReference type="InterPro" id="IPR036188">
    <property type="entry name" value="FAD/NAD-bd_sf"/>
</dbReference>
<comment type="function">
    <text evidence="14">Reduces disulfideprotein thioredoxin (Trx) to its dithiol-containing form. Homodimeric flavoprotein involved in the regulation of cellular redox reactions, growth and differentiation. Contains a selenocysteine residue at the C-terminal active site that is essential for catalysis. Also has reductase activity on hydrogen peroxide (H2O2).</text>
</comment>
<evidence type="ECO:0000256" key="12">
    <source>
        <dbReference type="ARBA" id="ARBA00044212"/>
    </source>
</evidence>
<evidence type="ECO:0000313" key="21">
    <source>
        <dbReference type="Proteomes" id="UP001219934"/>
    </source>
</evidence>
<comment type="cofactor">
    <cofactor evidence="1">
        <name>FAD</name>
        <dbReference type="ChEBI" id="CHEBI:57692"/>
    </cofactor>
</comment>
<sequence length="863" mass="93884">MDPPTGPTTGPYDYDMLVIGGGAGGLAVAKEAAGLRKKVLILDLLTPSVRGSERELGGSSVNIDSIRKFLQQASLLGKALQDSQKYAPHVWSDLAAAVQQTVETRSQELMRELKNCGVFYIRAHGKIVESHTVEVTEVNGRKRRLKAEIIVIATGDRPQYLDTPGAREHCVTSEDLLSLPHPPGRTLVVGGSSEGLEFADFLFGLGLPVTVLLQPDLLPGFDQKMAEKIENHMIVSGVETLHKCTLAKVEKTEAKEDVSGGSSTSTQSSKGRLRVTIITAEGQTEQRDFDTVLLSVGRKASTSDLGLECVGVQCSPDSGRILVNERDQTDVDHIYAVGSVQHGRPSTTGLAVHAGTLLARRLFREDTTLCDYTNVPIVVLTQMEYAACGLTEEKANTTFGEASVEVYHSYYWPLEWELPARNKYSCYVKVICHIPEQERVLGVHILGPNAGDILQGFVAAMKGGLTKQQLDATVGLQPGSAQVTEVNGRKRRLKAEIIVIATGDRPQYLDTPGAREHCVTSEDLLSLPHPPGRTLVVGGSSEGLEFADFLFGLGLPVTVLLQPDLLPGFDQKMAEKIENHMIVSGVETLHKCTLAKVEKTEAKEDVSGGSSTSTQSSKGRLRVTIITAEGQTEQRDFDTVLLSVGRKASTSDLGLECVECSAAQSVLNLSHSHFDPDQWQDPGEREGSDRCGSYLRRRISAAWTPLHHRPRSACWDAAGPSALQRRHTLCDYTNVPIVVLTQMEYAACGLTEEKANTTFGEASVEVYHSYYWPLEWELPARNKYSCYVKVICHIPEQERVLGVHILGPNAGDILQGFVAAMKGGLTKQQLDATVGLQPGSAQVFSSLTETQRMTEALMMRGNC</sequence>
<evidence type="ECO:0000313" key="20">
    <source>
        <dbReference type="EMBL" id="KAJ4923346.1"/>
    </source>
</evidence>
<dbReference type="EMBL" id="JAPTMU010000035">
    <property type="protein sequence ID" value="KAJ4923346.1"/>
    <property type="molecule type" value="Genomic_DNA"/>
</dbReference>
<dbReference type="Gene3D" id="3.50.50.60">
    <property type="entry name" value="FAD/NAD(P)-binding domain"/>
    <property type="match status" value="2"/>
</dbReference>
<dbReference type="PANTHER" id="PTHR42737">
    <property type="entry name" value="GLUTATHIONE REDUCTASE"/>
    <property type="match status" value="1"/>
</dbReference>
<accession>A0AAD6AES1</accession>
<dbReference type="Proteomes" id="UP001219934">
    <property type="component" value="Unassembled WGS sequence"/>
</dbReference>
<feature type="domain" description="FAD/NAD(P)-binding" evidence="19">
    <location>
        <begin position="14"/>
        <end position="355"/>
    </location>
</feature>
<evidence type="ECO:0000259" key="19">
    <source>
        <dbReference type="Pfam" id="PF07992"/>
    </source>
</evidence>
<dbReference type="Pfam" id="PF00070">
    <property type="entry name" value="Pyr_redox"/>
    <property type="match status" value="1"/>
</dbReference>
<dbReference type="Pfam" id="PF02852">
    <property type="entry name" value="Pyr_redox_dim"/>
    <property type="match status" value="2"/>
</dbReference>
<dbReference type="Pfam" id="PF07992">
    <property type="entry name" value="Pyr_redox_2"/>
    <property type="match status" value="1"/>
</dbReference>
<dbReference type="PRINTS" id="PR00411">
    <property type="entry name" value="PNDRDTASEI"/>
</dbReference>
<dbReference type="GO" id="GO:0050137">
    <property type="term" value="F:NADPH peroxidase activity"/>
    <property type="evidence" value="ECO:0007669"/>
    <property type="project" value="UniProtKB-EC"/>
</dbReference>
<dbReference type="GO" id="GO:0004791">
    <property type="term" value="F:thioredoxin-disulfide reductase (NADPH) activity"/>
    <property type="evidence" value="ECO:0007669"/>
    <property type="project" value="UniProtKB-EC"/>
</dbReference>
<dbReference type="GO" id="GO:0005739">
    <property type="term" value="C:mitochondrion"/>
    <property type="evidence" value="ECO:0007669"/>
    <property type="project" value="TreeGrafter"/>
</dbReference>
<dbReference type="GO" id="GO:0006749">
    <property type="term" value="P:glutathione metabolic process"/>
    <property type="evidence" value="ECO:0007669"/>
    <property type="project" value="TreeGrafter"/>
</dbReference>
<dbReference type="GO" id="GO:0045454">
    <property type="term" value="P:cell redox homeostasis"/>
    <property type="evidence" value="ECO:0007669"/>
    <property type="project" value="InterPro"/>
</dbReference>
<keyword evidence="21" id="KW-1185">Reference proteome</keyword>
<dbReference type="InterPro" id="IPR004099">
    <property type="entry name" value="Pyr_nucl-diS_OxRdtase_dimer"/>
</dbReference>
<dbReference type="EC" id="1.8.1.9" evidence="3"/>
<dbReference type="InterPro" id="IPR016156">
    <property type="entry name" value="FAD/NAD-linked_Rdtase_dimer_sf"/>
</dbReference>
<evidence type="ECO:0000256" key="11">
    <source>
        <dbReference type="ARBA" id="ARBA00044068"/>
    </source>
</evidence>
<keyword evidence="4" id="KW-0285">Flavoprotein</keyword>
<evidence type="ECO:0000256" key="2">
    <source>
        <dbReference type="ARBA" id="ARBA00007532"/>
    </source>
</evidence>
<evidence type="ECO:0000259" key="17">
    <source>
        <dbReference type="Pfam" id="PF00070"/>
    </source>
</evidence>
<dbReference type="GO" id="GO:0004362">
    <property type="term" value="F:glutathione-disulfide reductase (NADPH) activity"/>
    <property type="evidence" value="ECO:0007669"/>
    <property type="project" value="TreeGrafter"/>
</dbReference>
<dbReference type="EC" id="1.11.1.2" evidence="10"/>
<evidence type="ECO:0000256" key="16">
    <source>
        <dbReference type="ARBA" id="ARBA00048992"/>
    </source>
</evidence>
<keyword evidence="8" id="KW-1015">Disulfide bond</keyword>